<dbReference type="EMBL" id="QUAJ01000004">
    <property type="protein sequence ID" value="REI42495.1"/>
    <property type="molecule type" value="Genomic_DNA"/>
</dbReference>
<dbReference type="Gene3D" id="2.40.128.130">
    <property type="entry name" value="Autotransporter beta-domain"/>
    <property type="match status" value="1"/>
</dbReference>
<organism evidence="3 4">
    <name type="scientific">Psychrilyobacter piezotolerans</name>
    <dbReference type="NCBI Taxonomy" id="2293438"/>
    <lineage>
        <taxon>Bacteria</taxon>
        <taxon>Fusobacteriati</taxon>
        <taxon>Fusobacteriota</taxon>
        <taxon>Fusobacteriia</taxon>
        <taxon>Fusobacteriales</taxon>
        <taxon>Fusobacteriaceae</taxon>
        <taxon>Psychrilyobacter</taxon>
    </lineage>
</organism>
<dbReference type="InterPro" id="IPR005546">
    <property type="entry name" value="Autotransporte_beta"/>
</dbReference>
<feature type="region of interest" description="Disordered" evidence="1">
    <location>
        <begin position="123"/>
        <end position="144"/>
    </location>
</feature>
<keyword evidence="4" id="KW-1185">Reference proteome</keyword>
<dbReference type="RefSeq" id="WP_114641536.1">
    <property type="nucleotide sequence ID" value="NZ_JAACIO010000004.1"/>
</dbReference>
<dbReference type="InterPro" id="IPR036709">
    <property type="entry name" value="Autotransporte_beta_dom_sf"/>
</dbReference>
<comment type="caution">
    <text evidence="3">The sequence shown here is derived from an EMBL/GenBank/DDBJ whole genome shotgun (WGS) entry which is preliminary data.</text>
</comment>
<protein>
    <submittedName>
        <fullName evidence="3">Autotransporter domain-containing protein</fullName>
    </submittedName>
</protein>
<evidence type="ECO:0000259" key="2">
    <source>
        <dbReference type="PROSITE" id="PS51208"/>
    </source>
</evidence>
<dbReference type="Proteomes" id="UP000263486">
    <property type="component" value="Unassembled WGS sequence"/>
</dbReference>
<sequence length="1298" mass="137702">MKIENYGRLVKRRYKTIMTITVAAIITLLLNSCFSSGEPAGKTGSAVENFVIERPVPSEDGNKALGIFSEKNLTGEEKSSEVWETESVKGKSIPVDKTISMDGGLLLAPNFISEDTGRAAVEGKAGSESSVISENATGPIGKKEGESIENKRNLLVFGNLGIYREDHRTITGMGSSIIRSSVPPIKIWDLGNNIIGSTYTLSAPEISKDIDGLRTAGAQIINETTITLESTNPVRNTESYSGMKIEAGGVGVNRGTIDGNGIGMKVTDGVADNRDRIEITGNYGMVAGSGGTAINNTNGRITNDGDYAMYAENGGIAINKDWAFIQNTGDYGMYATNGGIIINEFSIQNPGDYGMVVYNGGLALNHKSFNFFGIANHGDYGMLAEGNNSVIINDLKVDNGGNYGMVARGEGSIAINTDTVSNGGDYGIVAEGLGSTAFNEGTVRDVNDYGMIAMSGGQVLNDVRGIVRNANDYGLSANGDGSIALNKGTVDNGGDYGMSASSGGQALNEGEVTNDGEKGMYADNGGIIISKGTVSNRGKDGMYASGTGSTALNRGTVSNTDEYGMTSLSGGRILNEGTVSNVGNYGMYAGSGGSTANNRGTISNKGSNGMIAIHGGTVVNEGTVSNEGTLGMYAEGSGSTATNRGVVSNIGDYGMYSISEGQVINEGTISNSSRFGMLSISNGKATNKGVISNTGDDGMYARIGSAVINEAEGTIRNTGNVRMHAENSTGEDGSKAINRGILETGFTNYTIMSARGDKSEIINEGTIAIDHDNSIGMYVMEGSAAVNNGEIYLNASNGTAIKAADAASKITNNGKIILSGTLTGTKDDKNNKAFELNGATLVNTGTVVSDGTVNLKAVDGKFVLGTGGTIESDKIVGDFYAGSALVLGGYEEKYTSYEALKTKNIEGNVFSDSAMFNSKIVKNGENYDVVLERKNFKTIINNPDLGMVLENSYADSRNLLKENYYNALKSISDVEDLNEGVEDSYGMEYYPTIAKQTFDILNNSNRVITNNVIKDRRTAKTGEITAIAGGDFTKLKEDSYESVSGYDLELYSVYLGAEKQIREKTRVGGILTIGKASANYNDIDASRDDYYYQGNMYIVHENENRLKFTSMIFAGITDTDLKRDLPVTTINETLTDNVDNYYVGIENILSKKWDMGKNYIEPKAELNITHMIQGEISEKGDYGIGIDGVNSTSIETGVGVAVGRDVFLADGSKINIEVSLTGYAELGNPYKYLNSTFKVLSDEKVKISGYEGNDYYGDAIIRGSYATPKLLTVYTEAGYRAGDTSNSWLGSVGLKFLF</sequence>
<dbReference type="SMART" id="SM00869">
    <property type="entry name" value="Autotransporter"/>
    <property type="match status" value="1"/>
</dbReference>
<dbReference type="SUPFAM" id="SSF103515">
    <property type="entry name" value="Autotransporter"/>
    <property type="match status" value="1"/>
</dbReference>
<reference evidence="3 4" key="1">
    <citation type="submission" date="2018-08" db="EMBL/GenBank/DDBJ databases">
        <title>Draft genome sequence of Psychrilyobacter sp. strain SD5 isolated from Black Sea water.</title>
        <authorList>
            <person name="Yadav S."/>
            <person name="Villanueva L."/>
            <person name="Damste J.S.S."/>
        </authorList>
    </citation>
    <scope>NUCLEOTIDE SEQUENCE [LARGE SCALE GENOMIC DNA]</scope>
    <source>
        <strain evidence="3 4">SD5</strain>
    </source>
</reference>
<evidence type="ECO:0000313" key="3">
    <source>
        <dbReference type="EMBL" id="REI42495.1"/>
    </source>
</evidence>
<evidence type="ECO:0000256" key="1">
    <source>
        <dbReference type="SAM" id="MobiDB-lite"/>
    </source>
</evidence>
<feature type="domain" description="Autotransporter" evidence="2">
    <location>
        <begin position="1017"/>
        <end position="1298"/>
    </location>
</feature>
<feature type="compositionally biased region" description="Polar residues" evidence="1">
    <location>
        <begin position="127"/>
        <end position="136"/>
    </location>
</feature>
<name>A0ABX9KJJ0_9FUSO</name>
<dbReference type="Pfam" id="PF03797">
    <property type="entry name" value="Autotransporter"/>
    <property type="match status" value="1"/>
</dbReference>
<dbReference type="PROSITE" id="PS51208">
    <property type="entry name" value="AUTOTRANSPORTER"/>
    <property type="match status" value="1"/>
</dbReference>
<evidence type="ECO:0000313" key="4">
    <source>
        <dbReference type="Proteomes" id="UP000263486"/>
    </source>
</evidence>
<proteinExistence type="predicted"/>
<gene>
    <name evidence="3" type="ORF">DYH56_03820</name>
</gene>
<accession>A0ABX9KJJ0</accession>